<proteinExistence type="predicted"/>
<dbReference type="Proteomes" id="UP001595555">
    <property type="component" value="Unassembled WGS sequence"/>
</dbReference>
<keyword evidence="2" id="KW-1185">Reference proteome</keyword>
<dbReference type="InterPro" id="IPR029063">
    <property type="entry name" value="SAM-dependent_MTases_sf"/>
</dbReference>
<evidence type="ECO:0000313" key="2">
    <source>
        <dbReference type="Proteomes" id="UP001595555"/>
    </source>
</evidence>
<dbReference type="SUPFAM" id="SSF53335">
    <property type="entry name" value="S-adenosyl-L-methionine-dependent methyltransferases"/>
    <property type="match status" value="1"/>
</dbReference>
<reference evidence="2" key="1">
    <citation type="journal article" date="2019" name="Int. J. Syst. Evol. Microbiol.">
        <title>The Global Catalogue of Microorganisms (GCM) 10K type strain sequencing project: providing services to taxonomists for standard genome sequencing and annotation.</title>
        <authorList>
            <consortium name="The Broad Institute Genomics Platform"/>
            <consortium name="The Broad Institute Genome Sequencing Center for Infectious Disease"/>
            <person name="Wu L."/>
            <person name="Ma J."/>
        </authorList>
    </citation>
    <scope>NUCLEOTIDE SEQUENCE [LARGE SCALE GENOMIC DNA]</scope>
    <source>
        <strain evidence="2">KCTC 52237</strain>
    </source>
</reference>
<organism evidence="1 2">
    <name type="scientific">Cellvibrio fontiphilus</name>
    <dbReference type="NCBI Taxonomy" id="1815559"/>
    <lineage>
        <taxon>Bacteria</taxon>
        <taxon>Pseudomonadati</taxon>
        <taxon>Pseudomonadota</taxon>
        <taxon>Gammaproteobacteria</taxon>
        <taxon>Cellvibrionales</taxon>
        <taxon>Cellvibrionaceae</taxon>
        <taxon>Cellvibrio</taxon>
    </lineage>
</organism>
<evidence type="ECO:0000313" key="1">
    <source>
        <dbReference type="EMBL" id="MFC3114331.1"/>
    </source>
</evidence>
<sequence>MVTDLPQRIAELLASTSAGEAKPKVDELVQRLCDITGLELHPALFLDKHATITAQGKAVSPTTAAQCAEDVQRTRIFMQGVYAAIQQKLQHLHQRNHQQGHQQGHQQSIDILYAGTGPFGLLLIPLLPLFDAAPLRVTLLDIHAESLEKVQRLIRFLGVERFIVRLEQADACVWQSPEQFDLIISETMRQGLIQEPQVSIFSHLQQFLKTDGWLIPEMIRLDLWLSAGASLAGRECKNPDLHLGPVFKLDKTSALQLGKGDTGCAQGSLWVPDYADVLQDLKLTTFIQVFAGYQLHENQSQLTLPLYERNARVLPNSMLHFRYELGVYPQCVFRYEKLPELADGVLPDSLEKNSQGIYHLKRLWHKIQLRKQASQSAAARQQLTAIPENEWLLDKILLDQLGVGLEPAMQQLYSARALVDVEYWLASANAGTFAPQQVEQTNNAIRHFIDNKQQALNCRADLPLDEVQLAHWHEQGYLIVPGVLSASETAAARAAIWEFLGMREEDPASWYQSSAQMKKIMVQLFAHPAFEVARSSSYILRIFQQLWQREDLVMTTDRVGFNPPETDRWQFPGPGMHWDVELTPPIPFGTQALIYLTDVEEHQGAFCCVPGFHKKIDQWLAAQPQGVDLQQQDWAQWPVKPIAAKAGDLIIWHHALPHGSSPNRARFPRMVQYLNMYA</sequence>
<dbReference type="Gene3D" id="3.40.50.150">
    <property type="entry name" value="Vaccinia Virus protein VP39"/>
    <property type="match status" value="1"/>
</dbReference>
<dbReference type="Gene3D" id="2.60.120.620">
    <property type="entry name" value="q2cbj1_9rhob like domain"/>
    <property type="match status" value="1"/>
</dbReference>
<dbReference type="SUPFAM" id="SSF51197">
    <property type="entry name" value="Clavaminate synthase-like"/>
    <property type="match status" value="1"/>
</dbReference>
<keyword evidence="1" id="KW-0223">Dioxygenase</keyword>
<dbReference type="RefSeq" id="WP_378115583.1">
    <property type="nucleotide sequence ID" value="NZ_JBHRTF010000002.1"/>
</dbReference>
<dbReference type="PANTHER" id="PTHR31630:SF6">
    <property type="entry name" value="PHYTANOYL-COA DIOXYGENASE-RELATED"/>
    <property type="match status" value="1"/>
</dbReference>
<dbReference type="EMBL" id="JBHRTF010000002">
    <property type="protein sequence ID" value="MFC3114331.1"/>
    <property type="molecule type" value="Genomic_DNA"/>
</dbReference>
<protein>
    <submittedName>
        <fullName evidence="1">Phytanoyl-CoA dioxygenase family protein</fullName>
    </submittedName>
</protein>
<dbReference type="GO" id="GO:0051213">
    <property type="term" value="F:dioxygenase activity"/>
    <property type="evidence" value="ECO:0007669"/>
    <property type="project" value="UniProtKB-KW"/>
</dbReference>
<dbReference type="InterPro" id="IPR008775">
    <property type="entry name" value="Phytyl_CoA_dOase-like"/>
</dbReference>
<dbReference type="Pfam" id="PF05721">
    <property type="entry name" value="PhyH"/>
    <property type="match status" value="1"/>
</dbReference>
<comment type="caution">
    <text evidence="1">The sequence shown here is derived from an EMBL/GenBank/DDBJ whole genome shotgun (WGS) entry which is preliminary data.</text>
</comment>
<dbReference type="PANTHER" id="PTHR31630">
    <property type="entry name" value="PHYTANOYL-COA DIOXYGENASE-RELATED-RELATED"/>
    <property type="match status" value="1"/>
</dbReference>
<gene>
    <name evidence="1" type="ORF">ACFODX_02105</name>
</gene>
<accession>A0ABV7F9V3</accession>
<name>A0ABV7F9V3_9GAMM</name>
<keyword evidence="1" id="KW-0560">Oxidoreductase</keyword>